<dbReference type="STRING" id="1191523.MROS_0367"/>
<keyword evidence="1" id="KW-0472">Membrane</keyword>
<feature type="transmembrane region" description="Helical" evidence="1">
    <location>
        <begin position="6"/>
        <end position="26"/>
    </location>
</feature>
<gene>
    <name evidence="2" type="ordered locus">MROS_0367</name>
</gene>
<dbReference type="KEGG" id="mro:MROS_0367"/>
<keyword evidence="1" id="KW-0812">Transmembrane</keyword>
<keyword evidence="3" id="KW-1185">Reference proteome</keyword>
<evidence type="ECO:0000256" key="1">
    <source>
        <dbReference type="SAM" id="Phobius"/>
    </source>
</evidence>
<dbReference type="AlphaFoldDB" id="I7A0X0"/>
<evidence type="ECO:0000313" key="2">
    <source>
        <dbReference type="EMBL" id="AFN73611.1"/>
    </source>
</evidence>
<accession>I7A0X0</accession>
<proteinExistence type="predicted"/>
<sequence>MKLNEIIFHILAISFALALIIILFSYTITKIRKKNQPPVNRISRTPPIITPKTHIILPRKIKVVKQYDFKKEMESHQIKTRRYKIINEEIHKR</sequence>
<dbReference type="HOGENOM" id="CLU_2396227_0_0_10"/>
<organism evidence="2 3">
    <name type="scientific">Melioribacter roseus (strain DSM 23840 / JCM 17771 / VKM B-2668 / P3M-2)</name>
    <dbReference type="NCBI Taxonomy" id="1191523"/>
    <lineage>
        <taxon>Bacteria</taxon>
        <taxon>Pseudomonadati</taxon>
        <taxon>Ignavibacteriota</taxon>
        <taxon>Ignavibacteria</taxon>
        <taxon>Ignavibacteriales</taxon>
        <taxon>Melioribacteraceae</taxon>
        <taxon>Melioribacter</taxon>
    </lineage>
</organism>
<evidence type="ECO:0000313" key="3">
    <source>
        <dbReference type="Proteomes" id="UP000009011"/>
    </source>
</evidence>
<name>I7A0X0_MELRP</name>
<dbReference type="RefSeq" id="WP_014855048.1">
    <property type="nucleotide sequence ID" value="NC_018178.1"/>
</dbReference>
<dbReference type="EMBL" id="CP003557">
    <property type="protein sequence ID" value="AFN73611.1"/>
    <property type="molecule type" value="Genomic_DNA"/>
</dbReference>
<reference evidence="2 3" key="1">
    <citation type="journal article" date="2013" name="PLoS ONE">
        <title>Genomic analysis of Melioribacter roseus, facultatively anaerobic organotrophic bacterium representing a novel deep lineage within Bacteriodetes/Chlorobi group.</title>
        <authorList>
            <person name="Kadnikov V.V."/>
            <person name="Mardanov A.V."/>
            <person name="Podosokorskaya O.A."/>
            <person name="Gavrilov S.N."/>
            <person name="Kublanov I.V."/>
            <person name="Beletsky A.V."/>
            <person name="Bonch-Osmolovskaya E.A."/>
            <person name="Ravin N.V."/>
        </authorList>
    </citation>
    <scope>NUCLEOTIDE SEQUENCE [LARGE SCALE GENOMIC DNA]</scope>
    <source>
        <strain evidence="3">JCM 17771 / P3M-2</strain>
    </source>
</reference>
<dbReference type="Proteomes" id="UP000009011">
    <property type="component" value="Chromosome"/>
</dbReference>
<protein>
    <submittedName>
        <fullName evidence="2">Uncharacterized protein</fullName>
    </submittedName>
</protein>
<keyword evidence="1" id="KW-1133">Transmembrane helix</keyword>